<dbReference type="Pfam" id="PF13639">
    <property type="entry name" value="zf-RING_2"/>
    <property type="match status" value="1"/>
</dbReference>
<keyword evidence="5" id="KW-0479">Metal-binding</keyword>
<dbReference type="GO" id="GO:0008270">
    <property type="term" value="F:zinc ion binding"/>
    <property type="evidence" value="ECO:0007669"/>
    <property type="project" value="UniProtKB-KW"/>
</dbReference>
<dbReference type="GO" id="GO:0016567">
    <property type="term" value="P:protein ubiquitination"/>
    <property type="evidence" value="ECO:0007669"/>
    <property type="project" value="UniProtKB-UniPathway"/>
</dbReference>
<comment type="pathway">
    <text evidence="2">Protein modification; protein ubiquitination.</text>
</comment>
<keyword evidence="7" id="KW-0833">Ubl conjugation pathway</keyword>
<evidence type="ECO:0000256" key="8">
    <source>
        <dbReference type="ARBA" id="ARBA00022833"/>
    </source>
</evidence>
<evidence type="ECO:0000256" key="4">
    <source>
        <dbReference type="ARBA" id="ARBA00022679"/>
    </source>
</evidence>
<keyword evidence="4" id="KW-0808">Transferase</keyword>
<gene>
    <name evidence="12" type="ORF">Ccrd_006242</name>
</gene>
<dbReference type="Gramene" id="KVH91712">
    <property type="protein sequence ID" value="KVH91712"/>
    <property type="gene ID" value="Ccrd_006242"/>
</dbReference>
<evidence type="ECO:0000256" key="5">
    <source>
        <dbReference type="ARBA" id="ARBA00022723"/>
    </source>
</evidence>
<reference evidence="12 13" key="1">
    <citation type="journal article" date="2016" name="Sci. Rep.">
        <title>The genome sequence of the outbreeding globe artichoke constructed de novo incorporating a phase-aware low-pass sequencing strategy of F1 progeny.</title>
        <authorList>
            <person name="Scaglione D."/>
            <person name="Reyes-Chin-Wo S."/>
            <person name="Acquadro A."/>
            <person name="Froenicke L."/>
            <person name="Portis E."/>
            <person name="Beitel C."/>
            <person name="Tirone M."/>
            <person name="Mauro R."/>
            <person name="Lo Monaco A."/>
            <person name="Mauromicale G."/>
            <person name="Faccioli P."/>
            <person name="Cattivelli L."/>
            <person name="Rieseberg L."/>
            <person name="Michelmore R."/>
            <person name="Lanteri S."/>
        </authorList>
    </citation>
    <scope>NUCLEOTIDE SEQUENCE [LARGE SCALE GENOMIC DNA]</scope>
    <source>
        <strain evidence="12">2C</strain>
    </source>
</reference>
<feature type="transmembrane region" description="Helical" evidence="10">
    <location>
        <begin position="54"/>
        <end position="77"/>
    </location>
</feature>
<evidence type="ECO:0000259" key="11">
    <source>
        <dbReference type="PROSITE" id="PS50089"/>
    </source>
</evidence>
<dbReference type="InterPro" id="IPR013083">
    <property type="entry name" value="Znf_RING/FYVE/PHD"/>
</dbReference>
<keyword evidence="10" id="KW-0812">Transmembrane</keyword>
<dbReference type="Proteomes" id="UP000243975">
    <property type="component" value="Unassembled WGS sequence"/>
</dbReference>
<evidence type="ECO:0000256" key="1">
    <source>
        <dbReference type="ARBA" id="ARBA00000900"/>
    </source>
</evidence>
<dbReference type="InterPro" id="IPR001841">
    <property type="entry name" value="Znf_RING"/>
</dbReference>
<feature type="domain" description="RING-type" evidence="11">
    <location>
        <begin position="153"/>
        <end position="195"/>
    </location>
</feature>
<dbReference type="EC" id="2.3.2.27" evidence="3"/>
<accession>A0A103XJ85</accession>
<keyword evidence="10" id="KW-0472">Membrane</keyword>
<organism evidence="12 13">
    <name type="scientific">Cynara cardunculus var. scolymus</name>
    <name type="common">Globe artichoke</name>
    <name type="synonym">Cynara scolymus</name>
    <dbReference type="NCBI Taxonomy" id="59895"/>
    <lineage>
        <taxon>Eukaryota</taxon>
        <taxon>Viridiplantae</taxon>
        <taxon>Streptophyta</taxon>
        <taxon>Embryophyta</taxon>
        <taxon>Tracheophyta</taxon>
        <taxon>Spermatophyta</taxon>
        <taxon>Magnoliopsida</taxon>
        <taxon>eudicotyledons</taxon>
        <taxon>Gunneridae</taxon>
        <taxon>Pentapetalae</taxon>
        <taxon>asterids</taxon>
        <taxon>campanulids</taxon>
        <taxon>Asterales</taxon>
        <taxon>Asteraceae</taxon>
        <taxon>Carduoideae</taxon>
        <taxon>Cardueae</taxon>
        <taxon>Carduinae</taxon>
        <taxon>Cynara</taxon>
    </lineage>
</organism>
<protein>
    <recommendedName>
        <fullName evidence="3">RING-type E3 ubiquitin transferase</fullName>
        <ecNumber evidence="3">2.3.2.27</ecNumber>
    </recommendedName>
</protein>
<evidence type="ECO:0000313" key="13">
    <source>
        <dbReference type="Proteomes" id="UP000243975"/>
    </source>
</evidence>
<evidence type="ECO:0000256" key="6">
    <source>
        <dbReference type="ARBA" id="ARBA00022771"/>
    </source>
</evidence>
<dbReference type="UniPathway" id="UPA00143"/>
<evidence type="ECO:0000256" key="9">
    <source>
        <dbReference type="PROSITE-ProRule" id="PRU00175"/>
    </source>
</evidence>
<evidence type="ECO:0000256" key="3">
    <source>
        <dbReference type="ARBA" id="ARBA00012483"/>
    </source>
</evidence>
<dbReference type="InterPro" id="IPR044600">
    <property type="entry name" value="ATL1/ATL16-like"/>
</dbReference>
<evidence type="ECO:0000313" key="12">
    <source>
        <dbReference type="EMBL" id="KVH91712.1"/>
    </source>
</evidence>
<dbReference type="PROSITE" id="PS50089">
    <property type="entry name" value="ZF_RING_2"/>
    <property type="match status" value="1"/>
</dbReference>
<evidence type="ECO:0000256" key="2">
    <source>
        <dbReference type="ARBA" id="ARBA00004906"/>
    </source>
</evidence>
<keyword evidence="8" id="KW-0862">Zinc</keyword>
<name>A0A103XJ85_CYNCS</name>
<dbReference type="Gene3D" id="3.30.40.10">
    <property type="entry name" value="Zinc/RING finger domain, C3HC4 (zinc finger)"/>
    <property type="match status" value="1"/>
</dbReference>
<keyword evidence="6 9" id="KW-0863">Zinc-finger</keyword>
<dbReference type="PANTHER" id="PTHR46913:SF22">
    <property type="entry name" value="RING-TYPE E3 UBIQUITIN TRANSFERASE"/>
    <property type="match status" value="1"/>
</dbReference>
<evidence type="ECO:0000256" key="7">
    <source>
        <dbReference type="ARBA" id="ARBA00022786"/>
    </source>
</evidence>
<keyword evidence="10" id="KW-1133">Transmembrane helix</keyword>
<evidence type="ECO:0000256" key="10">
    <source>
        <dbReference type="SAM" id="Phobius"/>
    </source>
</evidence>
<dbReference type="AlphaFoldDB" id="A0A103XJ85"/>
<proteinExistence type="predicted"/>
<keyword evidence="13" id="KW-1185">Reference proteome</keyword>
<dbReference type="SMART" id="SM00184">
    <property type="entry name" value="RING"/>
    <property type="match status" value="1"/>
</dbReference>
<comment type="caution">
    <text evidence="12">The sequence shown here is derived from an EMBL/GenBank/DDBJ whole genome shotgun (WGS) entry which is preliminary data.</text>
</comment>
<dbReference type="PANTHER" id="PTHR46913">
    <property type="entry name" value="RING-H2 FINGER PROTEIN ATL16"/>
    <property type="match status" value="1"/>
</dbReference>
<dbReference type="SUPFAM" id="SSF57850">
    <property type="entry name" value="RING/U-box"/>
    <property type="match status" value="1"/>
</dbReference>
<comment type="catalytic activity">
    <reaction evidence="1">
        <text>S-ubiquitinyl-[E2 ubiquitin-conjugating enzyme]-L-cysteine + [acceptor protein]-L-lysine = [E2 ubiquitin-conjugating enzyme]-L-cysteine + N(6)-ubiquitinyl-[acceptor protein]-L-lysine.</text>
        <dbReference type="EC" id="2.3.2.27"/>
    </reaction>
</comment>
<dbReference type="GO" id="GO:0061630">
    <property type="term" value="F:ubiquitin protein ligase activity"/>
    <property type="evidence" value="ECO:0007669"/>
    <property type="project" value="UniProtKB-EC"/>
</dbReference>
<dbReference type="EMBL" id="LEKV01004909">
    <property type="protein sequence ID" value="KVH91712.1"/>
    <property type="molecule type" value="Genomic_DNA"/>
</dbReference>
<dbReference type="OMA" id="KTWIPHI"/>
<sequence>MGSLKDPKTWIPHINPKNCSQKNCILYCTKWCNYVILPSPPPPLPADDLGGATLSPVVIVIFALISSSFLVIAYCIIISRYCLRNNESSVSLTFEDQENLDPEMGVDDHGEDRDQSSYVPWLVLGKGLDEALIKSITICQYKRGDGSISCTDCSVCLQEFQEDESIKLLPKCSHAFHVYCIDTWLKTHLNCPLCRAKVCFEDKASTVISPPPLPPPPPPPPPVITVDVGGTDHAILEIREDKRRKIRRSKSMGYLCRNRGSIYDIWLIDQADVMGRQELRYRSDVGSSEHVSKETRV</sequence>